<protein>
    <submittedName>
        <fullName evidence="1">Uncharacterized protein</fullName>
    </submittedName>
</protein>
<accession>A0A0S1SVZ0</accession>
<name>A0A0S1SS70_9BACT</name>
<dbReference type="Proteomes" id="UP000069135">
    <property type="component" value="Chromosome"/>
</dbReference>
<reference evidence="2" key="1">
    <citation type="submission" date="2015-10" db="EMBL/GenBank/DDBJ databases">
        <title>Analysis of five complete genome sequences for members of the class Peribacteria in the recently recognized Peregrinibacteria bacterial phylum.</title>
        <authorList>
            <person name="Anantharaman K."/>
            <person name="Brown C.T."/>
            <person name="Burstein D."/>
            <person name="Castelle C.J."/>
            <person name="Probst A.J."/>
            <person name="Thomas B.C."/>
            <person name="Williams K.H."/>
            <person name="Banfield J.F."/>
        </authorList>
    </citation>
    <scope>NUCLEOTIDE SEQUENCE [LARGE SCALE GENOMIC DNA]</scope>
</reference>
<dbReference type="KEGG" id="prf:PeribacterA2_0067"/>
<dbReference type="AlphaFoldDB" id="A0A0S1SS70"/>
<proteinExistence type="predicted"/>
<accession>A0A0S1SG99</accession>
<accession>A0A0S1SS70</accession>
<organism evidence="1 2">
    <name type="scientific">Candidatus Peribacter riflensis</name>
    <dbReference type="NCBI Taxonomy" id="1735162"/>
    <lineage>
        <taxon>Bacteria</taxon>
        <taxon>Candidatus Peregrinibacteriota</taxon>
        <taxon>Candidatus Peribacteria</taxon>
        <taxon>Candidatus Peribacterales</taxon>
        <taxon>Candidatus Peribacteraceae</taxon>
        <taxon>Candidatus Peribacter</taxon>
    </lineage>
</organism>
<reference evidence="1 2" key="2">
    <citation type="journal article" date="2016" name="PeerJ">
        <title>Analysis of five complete genome sequences for members of the class Peribacteria in the recently recognized Peregrinibacteria bacterial phylum.</title>
        <authorList>
            <person name="Anantharaman K."/>
            <person name="Brown C.T."/>
            <person name="Burstein D."/>
            <person name="Castelle C.J."/>
            <person name="Probst A.J."/>
            <person name="Thomas B.C."/>
            <person name="Williams K.H."/>
            <person name="Banfield J.F."/>
        </authorList>
    </citation>
    <scope>NUCLEOTIDE SEQUENCE [LARGE SCALE GENOMIC DNA]</scope>
    <source>
        <strain evidence="1">RIFOXYD1_FULL_PER-ii_59_16</strain>
    </source>
</reference>
<evidence type="ECO:0000313" key="1">
    <source>
        <dbReference type="EMBL" id="ALM12771.1"/>
    </source>
</evidence>
<dbReference type="EMBL" id="CP013065">
    <property type="protein sequence ID" value="ALM12771.1"/>
    <property type="molecule type" value="Genomic_DNA"/>
</dbReference>
<accession>A0A0S1SJD2</accession>
<evidence type="ECO:0000313" key="2">
    <source>
        <dbReference type="Proteomes" id="UP000069135"/>
    </source>
</evidence>
<sequence length="39" mass="4374">MLPCGFFVREMYVYISLCRVDVEDASENGAVGETRTPMS</sequence>
<gene>
    <name evidence="1" type="ORF">PeribacterD1_0067</name>
</gene>